<sequence length="869" mass="93067">MASRTTLELPEHGYDTSSAERTAYSLDWSLRPPLSGAAHVLASGIMQDGEEQVLCVLFYAVFWIWVSTMLAGYISDALFESLANCLEPDFTSCTRVSKSKIPIPRLNIQSDTPPDTSTSTSGEHLCVLLNSNGARRNDSILATADTSSLLATGDSRLSLATKHSEEVDQADSMRYVLPAGSLGRLLEAVDTAKVPANQDSGEEDGTIDPKTSPWSAGPSLNENGENSEAGDESCGEVYGGANEFSGSELNFLDEAFLEDSEADPNGSVLAGSSIKCSRILAGLTSVVDSPKSKPNLNAQTSQFLPPGKSILKRRSLTPSKLALQKFNAGEYSPGFSLLGIHDAGHHSANREAAAASPPPGLEAGNETETTHINGMNSTKLKVSPQVTTSHSTNLASIGPPSVNSGAYTQVSDPTQDYPPPIVAMPINLFTSPVIEACNFNHFPSSNDPATKRTSASFQGLFTPIVDFETEFASPIIRSNVNPLSVRALQDHVSLSAGPPLGGPTFHGFHGNHSTSMILPTYTSLGLLDRSNDPQSLGYQANISAYASSQEPVQTLDPFIQPIFSTLYAGNSADPVPNFNIGVDAVTVDPIQSASNDSSLSFDQQLERLGLHHLREKIELEEKCFAELLLMMPLKDLFELEVFKLDDKYAWLMKHIPEELVLSTGTGSTDVNGGLVNPMNFAQPRPLDDPGFIPRTSFCEAVDELRASYGDYGSFFPGTPLTTQHEQNYPLATPGTDLLMTLPTKQGSSGSSSSSRSSPPMDSLPVTPLDGPASSILLASAGNESRSTEDPSRVKNFSVPFNQGFSSARDFNSYPTREVDMNGNWLQTTRQGSSSGGYDRGALRYRSGSLQHHPLKETVRSLVRSGSYSG</sequence>
<dbReference type="Proteomes" id="UP000308600">
    <property type="component" value="Unassembled WGS sequence"/>
</dbReference>
<feature type="non-terminal residue" evidence="1">
    <location>
        <position position="869"/>
    </location>
</feature>
<reference evidence="1 2" key="1">
    <citation type="journal article" date="2019" name="Nat. Ecol. Evol.">
        <title>Megaphylogeny resolves global patterns of mushroom evolution.</title>
        <authorList>
            <person name="Varga T."/>
            <person name="Krizsan K."/>
            <person name="Foldi C."/>
            <person name="Dima B."/>
            <person name="Sanchez-Garcia M."/>
            <person name="Sanchez-Ramirez S."/>
            <person name="Szollosi G.J."/>
            <person name="Szarkandi J.G."/>
            <person name="Papp V."/>
            <person name="Albert L."/>
            <person name="Andreopoulos W."/>
            <person name="Angelini C."/>
            <person name="Antonin V."/>
            <person name="Barry K.W."/>
            <person name="Bougher N.L."/>
            <person name="Buchanan P."/>
            <person name="Buyck B."/>
            <person name="Bense V."/>
            <person name="Catcheside P."/>
            <person name="Chovatia M."/>
            <person name="Cooper J."/>
            <person name="Damon W."/>
            <person name="Desjardin D."/>
            <person name="Finy P."/>
            <person name="Geml J."/>
            <person name="Haridas S."/>
            <person name="Hughes K."/>
            <person name="Justo A."/>
            <person name="Karasinski D."/>
            <person name="Kautmanova I."/>
            <person name="Kiss B."/>
            <person name="Kocsube S."/>
            <person name="Kotiranta H."/>
            <person name="LaButti K.M."/>
            <person name="Lechner B.E."/>
            <person name="Liimatainen K."/>
            <person name="Lipzen A."/>
            <person name="Lukacs Z."/>
            <person name="Mihaltcheva S."/>
            <person name="Morgado L.N."/>
            <person name="Niskanen T."/>
            <person name="Noordeloos M.E."/>
            <person name="Ohm R.A."/>
            <person name="Ortiz-Santana B."/>
            <person name="Ovrebo C."/>
            <person name="Racz N."/>
            <person name="Riley R."/>
            <person name="Savchenko A."/>
            <person name="Shiryaev A."/>
            <person name="Soop K."/>
            <person name="Spirin V."/>
            <person name="Szebenyi C."/>
            <person name="Tomsovsky M."/>
            <person name="Tulloss R.E."/>
            <person name="Uehling J."/>
            <person name="Grigoriev I.V."/>
            <person name="Vagvolgyi C."/>
            <person name="Papp T."/>
            <person name="Martin F.M."/>
            <person name="Miettinen O."/>
            <person name="Hibbett D.S."/>
            <person name="Nagy L.G."/>
        </authorList>
    </citation>
    <scope>NUCLEOTIDE SEQUENCE [LARGE SCALE GENOMIC DNA]</scope>
    <source>
        <strain evidence="1 2">NL-1719</strain>
    </source>
</reference>
<organism evidence="1 2">
    <name type="scientific">Pluteus cervinus</name>
    <dbReference type="NCBI Taxonomy" id="181527"/>
    <lineage>
        <taxon>Eukaryota</taxon>
        <taxon>Fungi</taxon>
        <taxon>Dikarya</taxon>
        <taxon>Basidiomycota</taxon>
        <taxon>Agaricomycotina</taxon>
        <taxon>Agaricomycetes</taxon>
        <taxon>Agaricomycetidae</taxon>
        <taxon>Agaricales</taxon>
        <taxon>Pluteineae</taxon>
        <taxon>Pluteaceae</taxon>
        <taxon>Pluteus</taxon>
    </lineage>
</organism>
<accession>A0ACD3AHY1</accession>
<evidence type="ECO:0000313" key="2">
    <source>
        <dbReference type="Proteomes" id="UP000308600"/>
    </source>
</evidence>
<evidence type="ECO:0000313" key="1">
    <source>
        <dbReference type="EMBL" id="TFK65111.1"/>
    </source>
</evidence>
<protein>
    <submittedName>
        <fullName evidence="1">Uncharacterized protein</fullName>
    </submittedName>
</protein>
<gene>
    <name evidence="1" type="ORF">BDN72DRAFT_846046</name>
</gene>
<name>A0ACD3AHY1_9AGAR</name>
<proteinExistence type="predicted"/>
<dbReference type="EMBL" id="ML208448">
    <property type="protein sequence ID" value="TFK65111.1"/>
    <property type="molecule type" value="Genomic_DNA"/>
</dbReference>
<keyword evidence="2" id="KW-1185">Reference proteome</keyword>